<proteinExistence type="predicted"/>
<feature type="region of interest" description="Disordered" evidence="1">
    <location>
        <begin position="1"/>
        <end position="52"/>
    </location>
</feature>
<evidence type="ECO:0000313" key="3">
    <source>
        <dbReference type="Proteomes" id="UP001289374"/>
    </source>
</evidence>
<feature type="compositionally biased region" description="Polar residues" evidence="1">
    <location>
        <begin position="189"/>
        <end position="201"/>
    </location>
</feature>
<dbReference type="AlphaFoldDB" id="A0AAE2C4D6"/>
<accession>A0AAE2C4D6</accession>
<name>A0AAE2C4D6_9LAMI</name>
<gene>
    <name evidence="2" type="ORF">Sango_0405500</name>
</gene>
<organism evidence="2 3">
    <name type="scientific">Sesamum angolense</name>
    <dbReference type="NCBI Taxonomy" id="2727404"/>
    <lineage>
        <taxon>Eukaryota</taxon>
        <taxon>Viridiplantae</taxon>
        <taxon>Streptophyta</taxon>
        <taxon>Embryophyta</taxon>
        <taxon>Tracheophyta</taxon>
        <taxon>Spermatophyta</taxon>
        <taxon>Magnoliopsida</taxon>
        <taxon>eudicotyledons</taxon>
        <taxon>Gunneridae</taxon>
        <taxon>Pentapetalae</taxon>
        <taxon>asterids</taxon>
        <taxon>lamiids</taxon>
        <taxon>Lamiales</taxon>
        <taxon>Pedaliaceae</taxon>
        <taxon>Sesamum</taxon>
    </lineage>
</organism>
<comment type="caution">
    <text evidence="2">The sequence shown here is derived from an EMBL/GenBank/DDBJ whole genome shotgun (WGS) entry which is preliminary data.</text>
</comment>
<evidence type="ECO:0000256" key="1">
    <source>
        <dbReference type="SAM" id="MobiDB-lite"/>
    </source>
</evidence>
<feature type="compositionally biased region" description="Low complexity" evidence="1">
    <location>
        <begin position="161"/>
        <end position="173"/>
    </location>
</feature>
<evidence type="ECO:0000313" key="2">
    <source>
        <dbReference type="EMBL" id="KAK4408245.1"/>
    </source>
</evidence>
<dbReference type="EMBL" id="JACGWL010000002">
    <property type="protein sequence ID" value="KAK4408245.1"/>
    <property type="molecule type" value="Genomic_DNA"/>
</dbReference>
<sequence>MDGGSARPIPGRRGKPGPMSRRARGVAAKPGREPGRSGRRCGSLVGRGKPDRQRVQRVLRKGIGLKFLNRDAAADGNVRESGDVGGPREELSFLFNSLPTLETAQPEVGSSGWKSTARRVVSGAPPAALENPEDRVPSAPVVLITASGLQVPNRRCRRTARAAPAARGSSRAGRGTDWERLPRGPSPGVEQSTQNCETTAKGTGLAESAGKKLEEHCPSFWTQGSPRRAEAEDIVRIHQVLDCSPTNRERELGLDRRETESGLEATRTPAVRLPTRSRGPRAPKGTCRWPSRRGGRAASAALKYNSHRAAGRILCRRLKYATGYCKRQSGLAATIR</sequence>
<reference evidence="2" key="2">
    <citation type="journal article" date="2024" name="Plant">
        <title>Genomic evolution and insights into agronomic trait innovations of Sesamum species.</title>
        <authorList>
            <person name="Miao H."/>
            <person name="Wang L."/>
            <person name="Qu L."/>
            <person name="Liu H."/>
            <person name="Sun Y."/>
            <person name="Le M."/>
            <person name="Wang Q."/>
            <person name="Wei S."/>
            <person name="Zheng Y."/>
            <person name="Lin W."/>
            <person name="Duan Y."/>
            <person name="Cao H."/>
            <person name="Xiong S."/>
            <person name="Wang X."/>
            <person name="Wei L."/>
            <person name="Li C."/>
            <person name="Ma Q."/>
            <person name="Ju M."/>
            <person name="Zhao R."/>
            <person name="Li G."/>
            <person name="Mu C."/>
            <person name="Tian Q."/>
            <person name="Mei H."/>
            <person name="Zhang T."/>
            <person name="Gao T."/>
            <person name="Zhang H."/>
        </authorList>
    </citation>
    <scope>NUCLEOTIDE SEQUENCE</scope>
    <source>
        <strain evidence="2">K16</strain>
    </source>
</reference>
<dbReference type="Proteomes" id="UP001289374">
    <property type="component" value="Unassembled WGS sequence"/>
</dbReference>
<protein>
    <submittedName>
        <fullName evidence="2">Uncharacterized protein</fullName>
    </submittedName>
</protein>
<reference evidence="2" key="1">
    <citation type="submission" date="2020-06" db="EMBL/GenBank/DDBJ databases">
        <authorList>
            <person name="Li T."/>
            <person name="Hu X."/>
            <person name="Zhang T."/>
            <person name="Song X."/>
            <person name="Zhang H."/>
            <person name="Dai N."/>
            <person name="Sheng W."/>
            <person name="Hou X."/>
            <person name="Wei L."/>
        </authorList>
    </citation>
    <scope>NUCLEOTIDE SEQUENCE</scope>
    <source>
        <strain evidence="2">K16</strain>
        <tissue evidence="2">Leaf</tissue>
    </source>
</reference>
<feature type="region of interest" description="Disordered" evidence="1">
    <location>
        <begin position="273"/>
        <end position="292"/>
    </location>
</feature>
<feature type="region of interest" description="Disordered" evidence="1">
    <location>
        <begin position="154"/>
        <end position="211"/>
    </location>
</feature>
<keyword evidence="3" id="KW-1185">Reference proteome</keyword>